<gene>
    <name evidence="3" type="ORF">IRI77_23380</name>
</gene>
<evidence type="ECO:0000313" key="4">
    <source>
        <dbReference type="Proteomes" id="UP000593892"/>
    </source>
</evidence>
<evidence type="ECO:0000259" key="2">
    <source>
        <dbReference type="Pfam" id="PF25390"/>
    </source>
</evidence>
<feature type="domain" description="RCC1-like" evidence="2">
    <location>
        <begin position="338"/>
        <end position="585"/>
    </location>
</feature>
<dbReference type="PANTHER" id="PTHR22870">
    <property type="entry name" value="REGULATOR OF CHROMOSOME CONDENSATION"/>
    <property type="match status" value="1"/>
</dbReference>
<evidence type="ECO:0000256" key="1">
    <source>
        <dbReference type="ARBA" id="ARBA00022737"/>
    </source>
</evidence>
<dbReference type="KEGG" id="pfer:IRI77_23380"/>
<dbReference type="PANTHER" id="PTHR22870:SF408">
    <property type="entry name" value="OS09G0560450 PROTEIN"/>
    <property type="match status" value="1"/>
</dbReference>
<dbReference type="InterPro" id="IPR058923">
    <property type="entry name" value="RCC1-like_dom"/>
</dbReference>
<reference evidence="3 4" key="1">
    <citation type="submission" date="2020-10" db="EMBL/GenBank/DDBJ databases">
        <title>Complete genome sequence of Paludibaculum fermentans P105T, a facultatively anaerobic acidobacterium capable of dissimilatory Fe(III) reduction.</title>
        <authorList>
            <person name="Dedysh S.N."/>
            <person name="Beletsky A.V."/>
            <person name="Kulichevskaya I.S."/>
            <person name="Mardanov A.V."/>
            <person name="Ravin N.V."/>
        </authorList>
    </citation>
    <scope>NUCLEOTIDE SEQUENCE [LARGE SCALE GENOMIC DNA]</scope>
    <source>
        <strain evidence="3 4">P105</strain>
    </source>
</reference>
<dbReference type="Pfam" id="PF13540">
    <property type="entry name" value="RCC1_2"/>
    <property type="match status" value="2"/>
</dbReference>
<dbReference type="PROSITE" id="PS00626">
    <property type="entry name" value="RCC1_2"/>
    <property type="match status" value="4"/>
</dbReference>
<keyword evidence="4" id="KW-1185">Reference proteome</keyword>
<protein>
    <recommendedName>
        <fullName evidence="2">RCC1-like domain-containing protein</fullName>
    </recommendedName>
</protein>
<sequence>MYRSAIGIAAAWVCVAAPVCGAERIYLLEQQAQGSAPYSFRTLGEIEGARRVAVPETGGHVLVLTSLGRVWGWGQNLHGQLGTGDRAARAGFIEVPGISEITAIAAGAQHSVALQSDGTVWTWGANTEGQLGDGSLVNRLRPAVVPGLRDVSMIAAGTLFTGALKSDGSVWAFGSNWNGIAWTDARKLVTEPVRVDGLSDVRAVAVRLGLGYALDGQGRIWVWGRGVENAAGAPRMLSETERGLALGLMSSGPRLSAEWLGITVDAASGVLRMRAGRAERTFALDGSAVDVAAGWAVAVISGLEGASSGDARETGSARQGSGLEAGLMSRAATRAGRAATSVFMQVSARRDTSVAIRGDGQVRAWGSNTAGTIGDGSGVRRMRPSCTVLSGVAGLSLSSSHAIAVLQDSTVWTWGSGEYGALGNGMVQPHYRATPDMVLGLSGVVAVTSGERHDLVLKNDGTVWAWGANDSGQLGDGTTNTSSRPVQVSGLSGIVAVAAGVRHSLALKSDGTVYAWGANDHGQLGTGGYVEAHAPVQVAGLMAASLAAGDFHSLAVKTDGTVWGWGENGMGQLGPGAAQPQLSPLQMVNFTNVHQVAGGETLTAVVRTDGTLWAWGSNWDYDTNTGVYSNTPVSLPAPEQVESVALGQKHIVVLLKSGLVRGWGSNAKGQLGRSDLATTDQFVAPDAEAPCSATAPNPVNLGQRLSAGLVQTVMLRDDGTVWTAGDSFGSITTKNVTPIQVPGVTETVGVSARRYLNAALGRDGLVRTWLLWGGLNLPGGVTMQTYNPVVAPGLTNATKIATGYTHTLAIRADGTVWAWGSNPAGELGNGALGIDAPPAQVAGIDHVIDVAAGGWFSLALKSDGTVWAWGENGTGQLGDGTYTSRWTPAQVRGLSNVLAISAGDDFGAALKRDGTVWTWGNNRFQQLGPGVENYVGAGWGMESYPILGIVRVVDLTDVVAISGGGGHLLTLRSDGTVWGWGRNDSGQVGDGSLVNAARPVQVPGLYGVAAVAAGFSHSMAWKRDGRLIGWGWNGYGQLAYPVVAATQTPVQSGFAPQPPVVSSPTDVTPASGTGAGGLFQLSFRAAAGYTSLQWVQMLFAAAPDGGGLPYCFLHYDVQGKGLWLYGDGGFFEGPVAAGTSSNRLQNSFCAVDTQATSVAGGGANLTVHARVLFKQVATRKIYLRSQDVNGLDSGWIEEGSWDSTAVLLPAASVSPNLGSGGTQTFAASYSEGSGLPAGAGGWVQLLVAAATDGGGQPFCYLHYDRAGDGLWMYSGDVGFFLGPVKPGVSSSVLQSTACSVNTAGTTVQNNAGQLVISAPFVLKSPMAGGKKIFQRSMDALRRDTGWVQTGIWSVP</sequence>
<dbReference type="Pfam" id="PF25390">
    <property type="entry name" value="WD40_RLD"/>
    <property type="match status" value="1"/>
</dbReference>
<name>A0A7S7NLC1_PALFE</name>
<dbReference type="SUPFAM" id="SSF50985">
    <property type="entry name" value="RCC1/BLIP-II"/>
    <property type="match status" value="4"/>
</dbReference>
<dbReference type="InterPro" id="IPR009091">
    <property type="entry name" value="RCC1/BLIP-II"/>
</dbReference>
<dbReference type="RefSeq" id="WP_194447422.1">
    <property type="nucleotide sequence ID" value="NZ_CP063849.1"/>
</dbReference>
<keyword evidence="1" id="KW-0677">Repeat</keyword>
<dbReference type="InterPro" id="IPR051210">
    <property type="entry name" value="Ub_ligase/GEF_domain"/>
</dbReference>
<dbReference type="Proteomes" id="UP000593892">
    <property type="component" value="Chromosome"/>
</dbReference>
<organism evidence="3 4">
    <name type="scientific">Paludibaculum fermentans</name>
    <dbReference type="NCBI Taxonomy" id="1473598"/>
    <lineage>
        <taxon>Bacteria</taxon>
        <taxon>Pseudomonadati</taxon>
        <taxon>Acidobacteriota</taxon>
        <taxon>Terriglobia</taxon>
        <taxon>Bryobacterales</taxon>
        <taxon>Bryobacteraceae</taxon>
        <taxon>Paludibaculum</taxon>
    </lineage>
</organism>
<dbReference type="Gene3D" id="2.130.10.30">
    <property type="entry name" value="Regulator of chromosome condensation 1/beta-lactamase-inhibitor protein II"/>
    <property type="match status" value="5"/>
</dbReference>
<dbReference type="Pfam" id="PF00415">
    <property type="entry name" value="RCC1"/>
    <property type="match status" value="5"/>
</dbReference>
<dbReference type="PROSITE" id="PS50012">
    <property type="entry name" value="RCC1_3"/>
    <property type="match status" value="13"/>
</dbReference>
<dbReference type="EMBL" id="CP063849">
    <property type="protein sequence ID" value="QOY85752.1"/>
    <property type="molecule type" value="Genomic_DNA"/>
</dbReference>
<evidence type="ECO:0000313" key="3">
    <source>
        <dbReference type="EMBL" id="QOY85752.1"/>
    </source>
</evidence>
<proteinExistence type="predicted"/>
<dbReference type="InterPro" id="IPR000408">
    <property type="entry name" value="Reg_chr_condens"/>
</dbReference>
<accession>A0A7S7NLC1</accession>
<dbReference type="PRINTS" id="PR00633">
    <property type="entry name" value="RCCNDNSATION"/>
</dbReference>